<evidence type="ECO:0000313" key="1">
    <source>
        <dbReference type="EMBL" id="KAK6755185.1"/>
    </source>
</evidence>
<protein>
    <submittedName>
        <fullName evidence="1">Uncharacterized protein</fullName>
    </submittedName>
</protein>
<sequence length="195" mass="21964">MGFCKLLSEIHCPIAVVPSVSDIFAMVRGCRPIHLHLYICTLIKGDPYSCTTLHAYYCIVILASPTMSSFPPSACVMLMGNPTLSQSCSVKGSQRCNIKTERKISSSLIACRLRELCDRFEEEEFTLQRCTVGNYNENPANKIAQWFLPRAFFQGFLVTTYDRIAPSESVMDDDIIEDEGDFAELTDPAMHKFRL</sequence>
<accession>A0ABR1DXU2</accession>
<keyword evidence="2" id="KW-1185">Reference proteome</keyword>
<gene>
    <name evidence="1" type="primary">Necator_chrV.g18680</name>
    <name evidence="1" type="ORF">RB195_013889</name>
</gene>
<proteinExistence type="predicted"/>
<organism evidence="1 2">
    <name type="scientific">Necator americanus</name>
    <name type="common">Human hookworm</name>
    <dbReference type="NCBI Taxonomy" id="51031"/>
    <lineage>
        <taxon>Eukaryota</taxon>
        <taxon>Metazoa</taxon>
        <taxon>Ecdysozoa</taxon>
        <taxon>Nematoda</taxon>
        <taxon>Chromadorea</taxon>
        <taxon>Rhabditida</taxon>
        <taxon>Rhabditina</taxon>
        <taxon>Rhabditomorpha</taxon>
        <taxon>Strongyloidea</taxon>
        <taxon>Ancylostomatidae</taxon>
        <taxon>Bunostominae</taxon>
        <taxon>Necator</taxon>
    </lineage>
</organism>
<evidence type="ECO:0000313" key="2">
    <source>
        <dbReference type="Proteomes" id="UP001303046"/>
    </source>
</evidence>
<reference evidence="1 2" key="1">
    <citation type="submission" date="2023-08" db="EMBL/GenBank/DDBJ databases">
        <title>A Necator americanus chromosomal reference genome.</title>
        <authorList>
            <person name="Ilik V."/>
            <person name="Petrzelkova K.J."/>
            <person name="Pardy F."/>
            <person name="Fuh T."/>
            <person name="Niatou-Singa F.S."/>
            <person name="Gouil Q."/>
            <person name="Baker L."/>
            <person name="Ritchie M.E."/>
            <person name="Jex A.R."/>
            <person name="Gazzola D."/>
            <person name="Li H."/>
            <person name="Toshio Fujiwara R."/>
            <person name="Zhan B."/>
            <person name="Aroian R.V."/>
            <person name="Pafco B."/>
            <person name="Schwarz E.M."/>
        </authorList>
    </citation>
    <scope>NUCLEOTIDE SEQUENCE [LARGE SCALE GENOMIC DNA]</scope>
    <source>
        <strain evidence="1 2">Aroian</strain>
        <tissue evidence="1">Whole animal</tissue>
    </source>
</reference>
<comment type="caution">
    <text evidence="1">The sequence shown here is derived from an EMBL/GenBank/DDBJ whole genome shotgun (WGS) entry which is preliminary data.</text>
</comment>
<dbReference type="EMBL" id="JAVFWL010000005">
    <property type="protein sequence ID" value="KAK6755185.1"/>
    <property type="molecule type" value="Genomic_DNA"/>
</dbReference>
<dbReference type="Proteomes" id="UP001303046">
    <property type="component" value="Unassembled WGS sequence"/>
</dbReference>
<name>A0ABR1DXU2_NECAM</name>